<keyword evidence="2" id="KW-1185">Reference proteome</keyword>
<evidence type="ECO:0000313" key="2">
    <source>
        <dbReference type="Proteomes" id="UP001370490"/>
    </source>
</evidence>
<reference evidence="1 2" key="1">
    <citation type="submission" date="2023-12" db="EMBL/GenBank/DDBJ databases">
        <title>A high-quality genome assembly for Dillenia turbinata (Dilleniales).</title>
        <authorList>
            <person name="Chanderbali A."/>
        </authorList>
    </citation>
    <scope>NUCLEOTIDE SEQUENCE [LARGE SCALE GENOMIC DNA]</scope>
    <source>
        <strain evidence="1">LSX21</strain>
        <tissue evidence="1">Leaf</tissue>
    </source>
</reference>
<protein>
    <submittedName>
        <fullName evidence="1">Uncharacterized protein</fullName>
    </submittedName>
</protein>
<organism evidence="1 2">
    <name type="scientific">Dillenia turbinata</name>
    <dbReference type="NCBI Taxonomy" id="194707"/>
    <lineage>
        <taxon>Eukaryota</taxon>
        <taxon>Viridiplantae</taxon>
        <taxon>Streptophyta</taxon>
        <taxon>Embryophyta</taxon>
        <taxon>Tracheophyta</taxon>
        <taxon>Spermatophyta</taxon>
        <taxon>Magnoliopsida</taxon>
        <taxon>eudicotyledons</taxon>
        <taxon>Gunneridae</taxon>
        <taxon>Pentapetalae</taxon>
        <taxon>Dilleniales</taxon>
        <taxon>Dilleniaceae</taxon>
        <taxon>Dillenia</taxon>
    </lineage>
</organism>
<dbReference type="EMBL" id="JBAMMX010000025">
    <property type="protein sequence ID" value="KAK6914741.1"/>
    <property type="molecule type" value="Genomic_DNA"/>
</dbReference>
<dbReference type="AlphaFoldDB" id="A0AAN8UNY9"/>
<evidence type="ECO:0000313" key="1">
    <source>
        <dbReference type="EMBL" id="KAK6914741.1"/>
    </source>
</evidence>
<dbReference type="Proteomes" id="UP001370490">
    <property type="component" value="Unassembled WGS sequence"/>
</dbReference>
<name>A0AAN8UNY9_9MAGN</name>
<gene>
    <name evidence="1" type="ORF">RJ641_019858</name>
</gene>
<proteinExistence type="predicted"/>
<comment type="caution">
    <text evidence="1">The sequence shown here is derived from an EMBL/GenBank/DDBJ whole genome shotgun (WGS) entry which is preliminary data.</text>
</comment>
<accession>A0AAN8UNY9</accession>
<sequence length="138" mass="15545">MSSKTLACRGVSMIDRLFRPLIRQASESNTSCLISRGFEISSPQLFPSLSQMAELWFTSTFLVCLDSPQPPAAHALIPKDQDVTSVTSWINPKVTTLTQWMLPRLWMPFSATKQTPELLWHINSSALLSFQFDKAPED</sequence>